<evidence type="ECO:0000313" key="2">
    <source>
        <dbReference type="EMBL" id="KAL0575533.1"/>
    </source>
</evidence>
<gene>
    <name evidence="2" type="ORF">V5O48_006433</name>
</gene>
<comment type="caution">
    <text evidence="2">The sequence shown here is derived from an EMBL/GenBank/DDBJ whole genome shotgun (WGS) entry which is preliminary data.</text>
</comment>
<protein>
    <submittedName>
        <fullName evidence="2">Uncharacterized protein</fullName>
    </submittedName>
</protein>
<feature type="compositionally biased region" description="Polar residues" evidence="1">
    <location>
        <begin position="61"/>
        <end position="73"/>
    </location>
</feature>
<dbReference type="Proteomes" id="UP001465976">
    <property type="component" value="Unassembled WGS sequence"/>
</dbReference>
<feature type="region of interest" description="Disordered" evidence="1">
    <location>
        <begin position="60"/>
        <end position="131"/>
    </location>
</feature>
<feature type="region of interest" description="Disordered" evidence="1">
    <location>
        <begin position="20"/>
        <end position="44"/>
    </location>
</feature>
<accession>A0ABR3FJH3</accession>
<dbReference type="EMBL" id="JBAHYK010000295">
    <property type="protein sequence ID" value="KAL0575533.1"/>
    <property type="molecule type" value="Genomic_DNA"/>
</dbReference>
<evidence type="ECO:0000313" key="3">
    <source>
        <dbReference type="Proteomes" id="UP001465976"/>
    </source>
</evidence>
<name>A0ABR3FJH3_9AGAR</name>
<reference evidence="2 3" key="1">
    <citation type="submission" date="2024-02" db="EMBL/GenBank/DDBJ databases">
        <title>A draft genome for the cacao thread blight pathogen Marasmius crinis-equi.</title>
        <authorList>
            <person name="Cohen S.P."/>
            <person name="Baruah I.K."/>
            <person name="Amoako-Attah I."/>
            <person name="Bukari Y."/>
            <person name="Meinhardt L.W."/>
            <person name="Bailey B.A."/>
        </authorList>
    </citation>
    <scope>NUCLEOTIDE SEQUENCE [LARGE SCALE GENOMIC DNA]</scope>
    <source>
        <strain evidence="2 3">GH-76</strain>
    </source>
</reference>
<feature type="non-terminal residue" evidence="2">
    <location>
        <position position="131"/>
    </location>
</feature>
<evidence type="ECO:0000256" key="1">
    <source>
        <dbReference type="SAM" id="MobiDB-lite"/>
    </source>
</evidence>
<keyword evidence="3" id="KW-1185">Reference proteome</keyword>
<organism evidence="2 3">
    <name type="scientific">Marasmius crinis-equi</name>
    <dbReference type="NCBI Taxonomy" id="585013"/>
    <lineage>
        <taxon>Eukaryota</taxon>
        <taxon>Fungi</taxon>
        <taxon>Dikarya</taxon>
        <taxon>Basidiomycota</taxon>
        <taxon>Agaricomycotina</taxon>
        <taxon>Agaricomycetes</taxon>
        <taxon>Agaricomycetidae</taxon>
        <taxon>Agaricales</taxon>
        <taxon>Marasmiineae</taxon>
        <taxon>Marasmiaceae</taxon>
        <taxon>Marasmius</taxon>
    </lineage>
</organism>
<proteinExistence type="predicted"/>
<sequence>MYPPPGSVVYVVGYPPGWLPRASCPDGTGASTDDIEPAASTAGDDSWASFKLSVATWVRRVTSTPTTKSQSELGTAGTAETDFPQQIQGGSGSHTPTHTHQPHHVHTIPLPVSTPSSGTSSHHGHQQPPPN</sequence>